<proteinExistence type="inferred from homology"/>
<dbReference type="NCBIfam" id="NF002270">
    <property type="entry name" value="PRK01202.1"/>
    <property type="match status" value="1"/>
</dbReference>
<gene>
    <name evidence="4" type="ORF">UFOPK1788_00509</name>
</gene>
<comment type="similarity">
    <text evidence="1">Belongs to the GcvH family.</text>
</comment>
<feature type="domain" description="Lipoyl-binding" evidence="3">
    <location>
        <begin position="22"/>
        <end position="104"/>
    </location>
</feature>
<dbReference type="GO" id="GO:0005960">
    <property type="term" value="C:glycine cleavage complex"/>
    <property type="evidence" value="ECO:0007669"/>
    <property type="project" value="InterPro"/>
</dbReference>
<dbReference type="InterPro" id="IPR003016">
    <property type="entry name" value="2-oxoA_DH_lipoyl-BS"/>
</dbReference>
<name>A0A6J6FNJ6_9ZZZZ</name>
<dbReference type="SUPFAM" id="SSF51230">
    <property type="entry name" value="Single hybrid motif"/>
    <property type="match status" value="1"/>
</dbReference>
<dbReference type="InterPro" id="IPR011053">
    <property type="entry name" value="Single_hybrid_motif"/>
</dbReference>
<evidence type="ECO:0000259" key="3">
    <source>
        <dbReference type="PROSITE" id="PS50968"/>
    </source>
</evidence>
<evidence type="ECO:0000313" key="4">
    <source>
        <dbReference type="EMBL" id="CAB4590682.1"/>
    </source>
</evidence>
<dbReference type="InterPro" id="IPR017453">
    <property type="entry name" value="GCV_H_sub"/>
</dbReference>
<dbReference type="InterPro" id="IPR033753">
    <property type="entry name" value="GCV_H/Fam206"/>
</dbReference>
<dbReference type="GO" id="GO:0005829">
    <property type="term" value="C:cytosol"/>
    <property type="evidence" value="ECO:0007669"/>
    <property type="project" value="TreeGrafter"/>
</dbReference>
<dbReference type="GO" id="GO:0019464">
    <property type="term" value="P:glycine decarboxylation via glycine cleavage system"/>
    <property type="evidence" value="ECO:0007669"/>
    <property type="project" value="InterPro"/>
</dbReference>
<dbReference type="Gene3D" id="2.40.50.100">
    <property type="match status" value="1"/>
</dbReference>
<dbReference type="HAMAP" id="MF_00272">
    <property type="entry name" value="GcvH"/>
    <property type="match status" value="1"/>
</dbReference>
<reference evidence="4" key="1">
    <citation type="submission" date="2020-05" db="EMBL/GenBank/DDBJ databases">
        <authorList>
            <person name="Chiriac C."/>
            <person name="Salcher M."/>
            <person name="Ghai R."/>
            <person name="Kavagutti S V."/>
        </authorList>
    </citation>
    <scope>NUCLEOTIDE SEQUENCE</scope>
</reference>
<dbReference type="CDD" id="cd06848">
    <property type="entry name" value="GCS_H"/>
    <property type="match status" value="1"/>
</dbReference>
<dbReference type="Pfam" id="PF01597">
    <property type="entry name" value="GCV_H"/>
    <property type="match status" value="1"/>
</dbReference>
<dbReference type="InterPro" id="IPR000089">
    <property type="entry name" value="Biotin_lipoyl"/>
</dbReference>
<dbReference type="EMBL" id="CAEZUE010000050">
    <property type="protein sequence ID" value="CAB4590682.1"/>
    <property type="molecule type" value="Genomic_DNA"/>
</dbReference>
<dbReference type="PANTHER" id="PTHR11715:SF3">
    <property type="entry name" value="GLYCINE CLEAVAGE SYSTEM H PROTEIN-RELATED"/>
    <property type="match status" value="1"/>
</dbReference>
<accession>A0A6J6FNJ6</accession>
<evidence type="ECO:0000256" key="2">
    <source>
        <dbReference type="ARBA" id="ARBA00022823"/>
    </source>
</evidence>
<dbReference type="PANTHER" id="PTHR11715">
    <property type="entry name" value="GLYCINE CLEAVAGE SYSTEM H PROTEIN"/>
    <property type="match status" value="1"/>
</dbReference>
<evidence type="ECO:0000256" key="1">
    <source>
        <dbReference type="ARBA" id="ARBA00009249"/>
    </source>
</evidence>
<sequence length="123" mass="12861">MSIPANLQYTSEHEWIRVEGSVAVVGITQYAADALGDIVYVDLPKAGTTISAGSIVGEAESTKSVGELFAPVSGDIVEANQAVIDSPELVNSDPYGAGWLFSVNFSSIGDVMSADDYEAMIAE</sequence>
<dbReference type="PROSITE" id="PS00189">
    <property type="entry name" value="LIPOYL"/>
    <property type="match status" value="1"/>
</dbReference>
<keyword evidence="2" id="KW-0450">Lipoyl</keyword>
<dbReference type="NCBIfam" id="TIGR00527">
    <property type="entry name" value="gcvH"/>
    <property type="match status" value="1"/>
</dbReference>
<dbReference type="InterPro" id="IPR002930">
    <property type="entry name" value="GCV_H"/>
</dbReference>
<dbReference type="PROSITE" id="PS50968">
    <property type="entry name" value="BIOTINYL_LIPOYL"/>
    <property type="match status" value="1"/>
</dbReference>
<dbReference type="GO" id="GO:0009249">
    <property type="term" value="P:protein lipoylation"/>
    <property type="evidence" value="ECO:0007669"/>
    <property type="project" value="TreeGrafter"/>
</dbReference>
<dbReference type="AlphaFoldDB" id="A0A6J6FNJ6"/>
<organism evidence="4">
    <name type="scientific">freshwater metagenome</name>
    <dbReference type="NCBI Taxonomy" id="449393"/>
    <lineage>
        <taxon>unclassified sequences</taxon>
        <taxon>metagenomes</taxon>
        <taxon>ecological metagenomes</taxon>
    </lineage>
</organism>
<protein>
    <submittedName>
        <fullName evidence="4">Unannotated protein</fullName>
    </submittedName>
</protein>